<dbReference type="RefSeq" id="WP_191196955.1">
    <property type="nucleotide sequence ID" value="NZ_JACXYZ010000004.1"/>
</dbReference>
<dbReference type="Proteomes" id="UP000618818">
    <property type="component" value="Unassembled WGS sequence"/>
</dbReference>
<keyword evidence="1" id="KW-0812">Transmembrane</keyword>
<comment type="caution">
    <text evidence="2">The sequence shown here is derived from an EMBL/GenBank/DDBJ whole genome shotgun (WGS) entry which is preliminary data.</text>
</comment>
<sequence length="148" mass="15912">MARTTHELWLEDRQGVIDRGRDRAWWRCLHWCSSVGLLLAVVQWGWVVPSAVVLAGVAIAVLLFIACLGKVDLARVRVVVDVSTLTALATVGAAGLVAVSAPAGLLIVLALTLTSPAVRRSLRDARTAMRLSLVLARAARKRTGEAPW</sequence>
<proteinExistence type="predicted"/>
<evidence type="ECO:0000256" key="1">
    <source>
        <dbReference type="SAM" id="Phobius"/>
    </source>
</evidence>
<keyword evidence="1" id="KW-0472">Membrane</keyword>
<feature type="transmembrane region" description="Helical" evidence="1">
    <location>
        <begin position="28"/>
        <end position="46"/>
    </location>
</feature>
<keyword evidence="1" id="KW-1133">Transmembrane helix</keyword>
<reference evidence="2 3" key="1">
    <citation type="submission" date="2020-09" db="EMBL/GenBank/DDBJ databases">
        <title>novel species in genus Nocardioides.</title>
        <authorList>
            <person name="Zhang G."/>
        </authorList>
    </citation>
    <scope>NUCLEOTIDE SEQUENCE [LARGE SCALE GENOMIC DNA]</scope>
    <source>
        <strain evidence="2 3">KCTC 39551</strain>
    </source>
</reference>
<keyword evidence="3" id="KW-1185">Reference proteome</keyword>
<name>A0ABR8NIV2_9ACTN</name>
<feature type="transmembrane region" description="Helical" evidence="1">
    <location>
        <begin position="52"/>
        <end position="71"/>
    </location>
</feature>
<protein>
    <submittedName>
        <fullName evidence="2">Uncharacterized protein</fullName>
    </submittedName>
</protein>
<gene>
    <name evidence="2" type="ORF">IEZ26_21040</name>
</gene>
<organism evidence="2 3">
    <name type="scientific">Nocardioides cavernae</name>
    <dbReference type="NCBI Taxonomy" id="1921566"/>
    <lineage>
        <taxon>Bacteria</taxon>
        <taxon>Bacillati</taxon>
        <taxon>Actinomycetota</taxon>
        <taxon>Actinomycetes</taxon>
        <taxon>Propionibacteriales</taxon>
        <taxon>Nocardioidaceae</taxon>
        <taxon>Nocardioides</taxon>
    </lineage>
</organism>
<evidence type="ECO:0000313" key="3">
    <source>
        <dbReference type="Proteomes" id="UP000618818"/>
    </source>
</evidence>
<accession>A0ABR8NIV2</accession>
<evidence type="ECO:0000313" key="2">
    <source>
        <dbReference type="EMBL" id="MBD3927120.1"/>
    </source>
</evidence>
<dbReference type="EMBL" id="JACXYZ010000004">
    <property type="protein sequence ID" value="MBD3927120.1"/>
    <property type="molecule type" value="Genomic_DNA"/>
</dbReference>